<keyword evidence="1" id="KW-0732">Signal</keyword>
<dbReference type="GO" id="GO:0005615">
    <property type="term" value="C:extracellular space"/>
    <property type="evidence" value="ECO:0007669"/>
    <property type="project" value="TreeGrafter"/>
</dbReference>
<evidence type="ECO:0000256" key="3">
    <source>
        <dbReference type="ARBA" id="ARBA00060902"/>
    </source>
</evidence>
<dbReference type="FunFam" id="3.15.10.30:FF:000001">
    <property type="entry name" value="Takeout-like protein 1"/>
    <property type="match status" value="1"/>
</dbReference>
<keyword evidence="2" id="KW-0090">Biological rhythms</keyword>
<feature type="region of interest" description="Disordered" evidence="4">
    <location>
        <begin position="151"/>
        <end position="187"/>
    </location>
</feature>
<evidence type="ECO:0000313" key="6">
    <source>
        <dbReference type="Proteomes" id="UP001075354"/>
    </source>
</evidence>
<dbReference type="InterPro" id="IPR038606">
    <property type="entry name" value="To_sf"/>
</dbReference>
<feature type="compositionally biased region" description="Polar residues" evidence="4">
    <location>
        <begin position="68"/>
        <end position="79"/>
    </location>
</feature>
<dbReference type="InterPro" id="IPR010562">
    <property type="entry name" value="Haemolymph_juvenile_hormone-bd"/>
</dbReference>
<name>A0AAV7Y2M5_9NEOP</name>
<organism evidence="5 6">
    <name type="scientific">Megalurothrips usitatus</name>
    <name type="common">bean blossom thrips</name>
    <dbReference type="NCBI Taxonomy" id="439358"/>
    <lineage>
        <taxon>Eukaryota</taxon>
        <taxon>Metazoa</taxon>
        <taxon>Ecdysozoa</taxon>
        <taxon>Arthropoda</taxon>
        <taxon>Hexapoda</taxon>
        <taxon>Insecta</taxon>
        <taxon>Pterygota</taxon>
        <taxon>Neoptera</taxon>
        <taxon>Paraneoptera</taxon>
        <taxon>Thysanoptera</taxon>
        <taxon>Terebrantia</taxon>
        <taxon>Thripoidea</taxon>
        <taxon>Thripidae</taxon>
        <taxon>Megalurothrips</taxon>
    </lineage>
</organism>
<dbReference type="SMART" id="SM00700">
    <property type="entry name" value="JHBP"/>
    <property type="match status" value="1"/>
</dbReference>
<reference evidence="5" key="1">
    <citation type="submission" date="2022-12" db="EMBL/GenBank/DDBJ databases">
        <title>Chromosome-level genome assembly of the bean flower thrips Megalurothrips usitatus.</title>
        <authorList>
            <person name="Ma L."/>
            <person name="Liu Q."/>
            <person name="Li H."/>
            <person name="Cai W."/>
        </authorList>
    </citation>
    <scope>NUCLEOTIDE SEQUENCE</scope>
    <source>
        <strain evidence="5">Cailab_2022a</strain>
    </source>
</reference>
<feature type="compositionally biased region" description="Gly residues" evidence="4">
    <location>
        <begin position="32"/>
        <end position="48"/>
    </location>
</feature>
<dbReference type="Gene3D" id="3.15.10.30">
    <property type="entry name" value="Haemolymph juvenile hormone binding protein"/>
    <property type="match status" value="1"/>
</dbReference>
<dbReference type="Pfam" id="PF06585">
    <property type="entry name" value="JHBP"/>
    <property type="match status" value="1"/>
</dbReference>
<gene>
    <name evidence="5" type="ORF">ONE63_005706</name>
</gene>
<dbReference type="Proteomes" id="UP001075354">
    <property type="component" value="Chromosome 2"/>
</dbReference>
<accession>A0AAV7Y2M5</accession>
<dbReference type="GO" id="GO:0007623">
    <property type="term" value="P:circadian rhythm"/>
    <property type="evidence" value="ECO:0007669"/>
    <property type="project" value="UniProtKB-ARBA"/>
</dbReference>
<protein>
    <recommendedName>
        <fullName evidence="7">Protein takeout-like</fullName>
    </recommendedName>
</protein>
<dbReference type="PANTHER" id="PTHR11008:SF32">
    <property type="entry name" value="CIRCADIAN CLOCK-CONTROLLED PROTEIN DAYWAKE-RELATED"/>
    <property type="match status" value="1"/>
</dbReference>
<feature type="region of interest" description="Disordered" evidence="4">
    <location>
        <begin position="15"/>
        <end position="111"/>
    </location>
</feature>
<keyword evidence="6" id="KW-1185">Reference proteome</keyword>
<dbReference type="PANTHER" id="PTHR11008">
    <property type="entry name" value="PROTEIN TAKEOUT-LIKE PROTEIN"/>
    <property type="match status" value="1"/>
</dbReference>
<evidence type="ECO:0000256" key="1">
    <source>
        <dbReference type="ARBA" id="ARBA00022729"/>
    </source>
</evidence>
<feature type="compositionally biased region" description="Low complexity" evidence="4">
    <location>
        <begin position="86"/>
        <end position="107"/>
    </location>
</feature>
<evidence type="ECO:0008006" key="7">
    <source>
        <dbReference type="Google" id="ProtNLM"/>
    </source>
</evidence>
<evidence type="ECO:0000313" key="5">
    <source>
        <dbReference type="EMBL" id="KAJ1530863.1"/>
    </source>
</evidence>
<evidence type="ECO:0000256" key="4">
    <source>
        <dbReference type="SAM" id="MobiDB-lite"/>
    </source>
</evidence>
<sequence length="439" mass="46268">MVPCFLFSLAARRRPAPVRTRSACPPLAPAPAGGGGGGGGGVSGGWRGTAGTAAGPGPAGGILGRGASRSQIRTESPADTSHRTGATLRTARPPETAATHTAPTARPARPPCAPPCSCCPYSRSPASPLPLNCVSLVASLVQVTAVRRPVRRAAQQPGSRGGHVASPAEPAAAGPAGAGRGRRRGGPARTTLVRAGAAAHAVPCRPVSAAPNIKRCARTDPNVDECLRAAVEDALPKLKGGLPKLGVHPLDPLIISEMQLSQGRDGPVNMHLTFTNMTTTKILDGVKVLRVRYDYDKQIMEAESVTPYVLVVSNYTVKGNVLLLPITGTGPNTVQLYDITTKLVLKGKKITKADGKEYFEVTDVIAKLTPKKMVLRMENLFNGDKQLGETMNRVLNDNWELLYQEIGPSLEDAYAELFKRPARALFLHVPLDEVLPNSL</sequence>
<dbReference type="AlphaFoldDB" id="A0AAV7Y2M5"/>
<dbReference type="EMBL" id="JAPTSV010000002">
    <property type="protein sequence ID" value="KAJ1530863.1"/>
    <property type="molecule type" value="Genomic_DNA"/>
</dbReference>
<evidence type="ECO:0000256" key="2">
    <source>
        <dbReference type="ARBA" id="ARBA00023108"/>
    </source>
</evidence>
<proteinExistence type="inferred from homology"/>
<comment type="caution">
    <text evidence="5">The sequence shown here is derived from an EMBL/GenBank/DDBJ whole genome shotgun (WGS) entry which is preliminary data.</text>
</comment>
<comment type="similarity">
    <text evidence="3">Belongs to the TO family.</text>
</comment>